<reference evidence="2 3" key="1">
    <citation type="submission" date="2017-06" db="EMBL/GenBank/DDBJ databases">
        <authorList>
            <person name="Kim H.J."/>
            <person name="Triplett B.A."/>
        </authorList>
    </citation>
    <scope>NUCLEOTIDE SEQUENCE [LARGE SCALE GENOMIC DNA]</scope>
    <source>
        <strain evidence="2 3">DSM 11445</strain>
    </source>
</reference>
<gene>
    <name evidence="2" type="ORF">SAMN04488078_101573</name>
</gene>
<keyword evidence="1" id="KW-0472">Membrane</keyword>
<evidence type="ECO:0000313" key="2">
    <source>
        <dbReference type="EMBL" id="SNS44976.1"/>
    </source>
</evidence>
<proteinExistence type="predicted"/>
<evidence type="ECO:0000256" key="1">
    <source>
        <dbReference type="SAM" id="Phobius"/>
    </source>
</evidence>
<sequence>MSSRTSTRRSKGAEPKFSSSSMSFLHLVVGASDGRERPGRTPPLTEPRGRGGFIRRLIRYLDNSLLGDALGAVALFALLFAALWLPEVLR</sequence>
<keyword evidence="1" id="KW-1133">Transmembrane helix</keyword>
<dbReference type="Proteomes" id="UP000198440">
    <property type="component" value="Unassembled WGS sequence"/>
</dbReference>
<dbReference type="EMBL" id="FZON01000015">
    <property type="protein sequence ID" value="SNS44976.1"/>
    <property type="molecule type" value="Genomic_DNA"/>
</dbReference>
<accession>A0A239EJZ8</accession>
<evidence type="ECO:0000313" key="3">
    <source>
        <dbReference type="Proteomes" id="UP000198440"/>
    </source>
</evidence>
<dbReference type="AlphaFoldDB" id="A0A239EJZ8"/>
<protein>
    <submittedName>
        <fullName evidence="2">Uncharacterized protein</fullName>
    </submittedName>
</protein>
<name>A0A239EJZ8_9RHOB</name>
<feature type="transmembrane region" description="Helical" evidence="1">
    <location>
        <begin position="65"/>
        <end position="85"/>
    </location>
</feature>
<organism evidence="2 3">
    <name type="scientific">Antarctobacter heliothermus</name>
    <dbReference type="NCBI Taxonomy" id="74033"/>
    <lineage>
        <taxon>Bacteria</taxon>
        <taxon>Pseudomonadati</taxon>
        <taxon>Pseudomonadota</taxon>
        <taxon>Alphaproteobacteria</taxon>
        <taxon>Rhodobacterales</taxon>
        <taxon>Roseobacteraceae</taxon>
        <taxon>Antarctobacter</taxon>
    </lineage>
</organism>
<keyword evidence="1" id="KW-0812">Transmembrane</keyword>